<accession>M2U4C9</accession>
<dbReference type="EMBL" id="AMRV01000005">
    <property type="protein sequence ID" value="EMD82828.1"/>
    <property type="molecule type" value="Genomic_DNA"/>
</dbReference>
<keyword evidence="2" id="KW-1185">Reference proteome</keyword>
<reference evidence="1" key="1">
    <citation type="journal article" date="2013" name="Genome Announc.">
        <title>Draft Genome Sequence of Strain JLT2015T, Belonging to the Family Sphingomonadaceae of the Alphaproteobacteria.</title>
        <authorList>
            <person name="Tang K."/>
            <person name="Liu K."/>
            <person name="Li S."/>
            <person name="Jiao N."/>
        </authorList>
    </citation>
    <scope>NUCLEOTIDE SEQUENCE [LARGE SCALE GENOMIC DNA]</scope>
    <source>
        <strain evidence="1">JLT2015</strain>
    </source>
</reference>
<evidence type="ECO:0000313" key="1">
    <source>
        <dbReference type="EMBL" id="EMD82828.1"/>
    </source>
</evidence>
<comment type="caution">
    <text evidence="1">The sequence shown here is derived from an EMBL/GenBank/DDBJ whole genome shotgun (WGS) entry which is preliminary data.</text>
</comment>
<name>M2U4C9_9SPHN</name>
<protein>
    <submittedName>
        <fullName evidence="1">Uncharacterized protein</fullName>
    </submittedName>
</protein>
<dbReference type="Proteomes" id="UP000011717">
    <property type="component" value="Unassembled WGS sequence"/>
</dbReference>
<evidence type="ECO:0000313" key="2">
    <source>
        <dbReference type="Proteomes" id="UP000011717"/>
    </source>
</evidence>
<dbReference type="AlphaFoldDB" id="M2U4C9"/>
<organism evidence="1 2">
    <name type="scientific">Pacificimonas flava</name>
    <dbReference type="NCBI Taxonomy" id="1234595"/>
    <lineage>
        <taxon>Bacteria</taxon>
        <taxon>Pseudomonadati</taxon>
        <taxon>Pseudomonadota</taxon>
        <taxon>Alphaproteobacteria</taxon>
        <taxon>Sphingomonadales</taxon>
        <taxon>Sphingosinicellaceae</taxon>
        <taxon>Pacificimonas</taxon>
    </lineage>
</organism>
<sequence length="40" mass="4323">MAPSGCRAAFPGYGRTGRHGSGLMVSLQVIWTARFGNRQK</sequence>
<proteinExistence type="predicted"/>
<gene>
    <name evidence="1" type="ORF">C725_1868</name>
</gene>